<dbReference type="SUPFAM" id="SSF48208">
    <property type="entry name" value="Six-hairpin glycosidases"/>
    <property type="match status" value="1"/>
</dbReference>
<proteinExistence type="predicted"/>
<dbReference type="PANTHER" id="PTHR10569">
    <property type="entry name" value="GLYCOGEN DEBRANCHING ENZYME"/>
    <property type="match status" value="1"/>
</dbReference>
<organism evidence="2 3">
    <name type="scientific">Xenoophorus captivus</name>
    <dbReference type="NCBI Taxonomy" id="1517983"/>
    <lineage>
        <taxon>Eukaryota</taxon>
        <taxon>Metazoa</taxon>
        <taxon>Chordata</taxon>
        <taxon>Craniata</taxon>
        <taxon>Vertebrata</taxon>
        <taxon>Euteleostomi</taxon>
        <taxon>Actinopterygii</taxon>
        <taxon>Neopterygii</taxon>
        <taxon>Teleostei</taxon>
        <taxon>Neoteleostei</taxon>
        <taxon>Acanthomorphata</taxon>
        <taxon>Ovalentaria</taxon>
        <taxon>Atherinomorphae</taxon>
        <taxon>Cyprinodontiformes</taxon>
        <taxon>Goodeidae</taxon>
        <taxon>Xenoophorus</taxon>
    </lineage>
</organism>
<comment type="caution">
    <text evidence="2">The sequence shown here is derived from an EMBL/GenBank/DDBJ whole genome shotgun (WGS) entry which is preliminary data.</text>
</comment>
<dbReference type="Proteomes" id="UP001434883">
    <property type="component" value="Unassembled WGS sequence"/>
</dbReference>
<protein>
    <recommendedName>
        <fullName evidence="1">Glycogen debranching enzyme C-terminal domain-containing protein</fullName>
    </recommendedName>
</protein>
<evidence type="ECO:0000259" key="1">
    <source>
        <dbReference type="Pfam" id="PF06202"/>
    </source>
</evidence>
<evidence type="ECO:0000313" key="3">
    <source>
        <dbReference type="Proteomes" id="UP001434883"/>
    </source>
</evidence>
<sequence length="124" mass="13998">KPFYFGIHSNIILAFAGTLRHGLIPNLLGEGHSARYNCRDAVWWWLQCIQEALQRHLEGISFRERNAGPKIDMNMRDEGFNVVAKVDSATGFVTGGNRFNCGTWMDKMGESDRARNKGMPATPR</sequence>
<accession>A0ABV0RFS0</accession>
<dbReference type="InterPro" id="IPR032790">
    <property type="entry name" value="GDE_C"/>
</dbReference>
<gene>
    <name evidence="2" type="ORF">XENOCAPTIV_005745</name>
</gene>
<dbReference type="EMBL" id="JAHRIN010043636">
    <property type="protein sequence ID" value="MEQ2206994.1"/>
    <property type="molecule type" value="Genomic_DNA"/>
</dbReference>
<dbReference type="InterPro" id="IPR010401">
    <property type="entry name" value="AGL/Gdb1"/>
</dbReference>
<name>A0ABV0RFS0_9TELE</name>
<dbReference type="InterPro" id="IPR008928">
    <property type="entry name" value="6-hairpin_glycosidase_sf"/>
</dbReference>
<keyword evidence="3" id="KW-1185">Reference proteome</keyword>
<dbReference type="PANTHER" id="PTHR10569:SF2">
    <property type="entry name" value="GLYCOGEN DEBRANCHING ENZYME"/>
    <property type="match status" value="1"/>
</dbReference>
<feature type="domain" description="Glycogen debranching enzyme C-terminal" evidence="1">
    <location>
        <begin position="10"/>
        <end position="124"/>
    </location>
</feature>
<reference evidence="2 3" key="1">
    <citation type="submission" date="2021-06" db="EMBL/GenBank/DDBJ databases">
        <authorList>
            <person name="Palmer J.M."/>
        </authorList>
    </citation>
    <scope>NUCLEOTIDE SEQUENCE [LARGE SCALE GENOMIC DNA]</scope>
    <source>
        <strain evidence="2 3">XC_2019</strain>
        <tissue evidence="2">Muscle</tissue>
    </source>
</reference>
<evidence type="ECO:0000313" key="2">
    <source>
        <dbReference type="EMBL" id="MEQ2206994.1"/>
    </source>
</evidence>
<dbReference type="Pfam" id="PF06202">
    <property type="entry name" value="GDE_C"/>
    <property type="match status" value="1"/>
</dbReference>
<feature type="non-terminal residue" evidence="2">
    <location>
        <position position="1"/>
    </location>
</feature>